<feature type="region of interest" description="Disordered" evidence="5">
    <location>
        <begin position="418"/>
        <end position="438"/>
    </location>
</feature>
<evidence type="ECO:0000256" key="2">
    <source>
        <dbReference type="ARBA" id="ARBA00022741"/>
    </source>
</evidence>
<dbReference type="Pfam" id="PF07714">
    <property type="entry name" value="PK_Tyr_Ser-Thr"/>
    <property type="match status" value="1"/>
</dbReference>
<evidence type="ECO:0000256" key="5">
    <source>
        <dbReference type="SAM" id="MobiDB-lite"/>
    </source>
</evidence>
<gene>
    <name evidence="7" type="ORF">SEMRO_434_G142030.1</name>
</gene>
<sequence length="450" mass="51161">MRPTWIQTYVERQTASVINEQVEKRSKKMEFLHSDNSRGSSQIALFQRREVQTGSLLGQGNFSDVYEVTRFKLLRSGPASQSPIAEDARLACCWNAKKVSSSCKYVIKLPKKPERRGFLGSSRRSQDGSRNNNRFPEYTKASIDLILEGKFLSALDHKHIIKVRGLSCGPSPFIIMDRLESTLAERLEQWRAADSSINHALILKEKTNYALQMADAIDYLHQRRLIVRDFKPANTGFKRGLNGVDQVQLFDFGLCRELPQSLYFEAKDEDQIFRMSMAGTLRYMSVEQVNTGFYGLKSDVYSWAVVVFEMMTLEVPYANICNNQAMHRRYVCQGGERPEFPKDSQVPACIQELICEGWSQEIKNRPTMKSVCSRLEEIIDHDLSFPSKESRPQKTVSVSQQDMDTLIAAAAACNKPMSTVNRNHHKRPSVTSAASANPKRRCSMNAAYLL</sequence>
<dbReference type="AlphaFoldDB" id="A0A9N8E294"/>
<proteinExistence type="predicted"/>
<dbReference type="InterPro" id="IPR001245">
    <property type="entry name" value="Ser-Thr/Tyr_kinase_cat_dom"/>
</dbReference>
<dbReference type="GO" id="GO:0005524">
    <property type="term" value="F:ATP binding"/>
    <property type="evidence" value="ECO:0007669"/>
    <property type="project" value="UniProtKB-KW"/>
</dbReference>
<name>A0A9N8E294_9STRA</name>
<dbReference type="PANTHER" id="PTHR44329">
    <property type="entry name" value="SERINE/THREONINE-PROTEIN KINASE TNNI3K-RELATED"/>
    <property type="match status" value="1"/>
</dbReference>
<dbReference type="OrthoDB" id="48004at2759"/>
<evidence type="ECO:0000313" key="8">
    <source>
        <dbReference type="Proteomes" id="UP001153069"/>
    </source>
</evidence>
<reference evidence="7" key="1">
    <citation type="submission" date="2020-06" db="EMBL/GenBank/DDBJ databases">
        <authorList>
            <consortium name="Plant Systems Biology data submission"/>
        </authorList>
    </citation>
    <scope>NUCLEOTIDE SEQUENCE</scope>
    <source>
        <strain evidence="7">D6</strain>
    </source>
</reference>
<keyword evidence="4" id="KW-0067">ATP-binding</keyword>
<dbReference type="Proteomes" id="UP001153069">
    <property type="component" value="Unassembled WGS sequence"/>
</dbReference>
<dbReference type="PROSITE" id="PS50011">
    <property type="entry name" value="PROTEIN_KINASE_DOM"/>
    <property type="match status" value="1"/>
</dbReference>
<dbReference type="InterPro" id="IPR011009">
    <property type="entry name" value="Kinase-like_dom_sf"/>
</dbReference>
<evidence type="ECO:0000256" key="4">
    <source>
        <dbReference type="ARBA" id="ARBA00022840"/>
    </source>
</evidence>
<keyword evidence="8" id="KW-1185">Reference proteome</keyword>
<keyword evidence="3 7" id="KW-0418">Kinase</keyword>
<dbReference type="InterPro" id="IPR051681">
    <property type="entry name" value="Ser/Thr_Kinases-Pseudokinases"/>
</dbReference>
<dbReference type="InterPro" id="IPR000719">
    <property type="entry name" value="Prot_kinase_dom"/>
</dbReference>
<dbReference type="SUPFAM" id="SSF56112">
    <property type="entry name" value="Protein kinase-like (PK-like)"/>
    <property type="match status" value="1"/>
</dbReference>
<keyword evidence="2" id="KW-0547">Nucleotide-binding</keyword>
<evidence type="ECO:0000256" key="1">
    <source>
        <dbReference type="ARBA" id="ARBA00022679"/>
    </source>
</evidence>
<dbReference type="GO" id="GO:0004674">
    <property type="term" value="F:protein serine/threonine kinase activity"/>
    <property type="evidence" value="ECO:0007669"/>
    <property type="project" value="TreeGrafter"/>
</dbReference>
<evidence type="ECO:0000256" key="3">
    <source>
        <dbReference type="ARBA" id="ARBA00022777"/>
    </source>
</evidence>
<keyword evidence="1" id="KW-0808">Transferase</keyword>
<feature type="domain" description="Protein kinase" evidence="6">
    <location>
        <begin position="51"/>
        <end position="379"/>
    </location>
</feature>
<dbReference type="Gene3D" id="1.10.510.10">
    <property type="entry name" value="Transferase(Phosphotransferase) domain 1"/>
    <property type="match status" value="1"/>
</dbReference>
<accession>A0A9N8E294</accession>
<dbReference type="PANTHER" id="PTHR44329:SF288">
    <property type="entry name" value="MITOGEN-ACTIVATED PROTEIN KINASE KINASE KINASE 20"/>
    <property type="match status" value="1"/>
</dbReference>
<dbReference type="EMBL" id="CAICTM010000433">
    <property type="protein sequence ID" value="CAB9510379.1"/>
    <property type="molecule type" value="Genomic_DNA"/>
</dbReference>
<organism evidence="7 8">
    <name type="scientific">Seminavis robusta</name>
    <dbReference type="NCBI Taxonomy" id="568900"/>
    <lineage>
        <taxon>Eukaryota</taxon>
        <taxon>Sar</taxon>
        <taxon>Stramenopiles</taxon>
        <taxon>Ochrophyta</taxon>
        <taxon>Bacillariophyta</taxon>
        <taxon>Bacillariophyceae</taxon>
        <taxon>Bacillariophycidae</taxon>
        <taxon>Naviculales</taxon>
        <taxon>Naviculaceae</taxon>
        <taxon>Seminavis</taxon>
    </lineage>
</organism>
<evidence type="ECO:0000313" key="7">
    <source>
        <dbReference type="EMBL" id="CAB9510379.1"/>
    </source>
</evidence>
<protein>
    <submittedName>
        <fullName evidence="7">Probable LIM domain-containing serine/threonine-protein kinase DDB</fullName>
    </submittedName>
</protein>
<comment type="caution">
    <text evidence="7">The sequence shown here is derived from an EMBL/GenBank/DDBJ whole genome shotgun (WGS) entry which is preliminary data.</text>
</comment>
<evidence type="ECO:0000259" key="6">
    <source>
        <dbReference type="PROSITE" id="PS50011"/>
    </source>
</evidence>
<feature type="region of interest" description="Disordered" evidence="5">
    <location>
        <begin position="116"/>
        <end position="135"/>
    </location>
</feature>